<organism evidence="20">
    <name type="scientific">Ctenopharyngodon idella</name>
    <name type="common">Grass carp</name>
    <name type="synonym">Leuciscus idella</name>
    <dbReference type="NCBI Taxonomy" id="7959"/>
    <lineage>
        <taxon>Eukaryota</taxon>
        <taxon>Metazoa</taxon>
        <taxon>Chordata</taxon>
        <taxon>Craniata</taxon>
        <taxon>Vertebrata</taxon>
        <taxon>Euteleostomi</taxon>
        <taxon>Actinopterygii</taxon>
        <taxon>Neopterygii</taxon>
        <taxon>Teleostei</taxon>
        <taxon>Ostariophysi</taxon>
        <taxon>Cypriniformes</taxon>
        <taxon>Xenocyprididae</taxon>
        <taxon>Xenocypridinae</taxon>
        <taxon>Ctenopharyngodon</taxon>
    </lineage>
</organism>
<proteinExistence type="evidence at transcript level"/>
<dbReference type="GO" id="GO:0016493">
    <property type="term" value="F:C-C chemokine receptor activity"/>
    <property type="evidence" value="ECO:0007669"/>
    <property type="project" value="TreeGrafter"/>
</dbReference>
<accession>A0A345W5U8</accession>
<evidence type="ECO:0000256" key="18">
    <source>
        <dbReference type="SAM" id="Phobius"/>
    </source>
</evidence>
<evidence type="ECO:0000256" key="12">
    <source>
        <dbReference type="ARBA" id="ARBA00023180"/>
    </source>
</evidence>
<feature type="transmembrane region" description="Helical" evidence="18">
    <location>
        <begin position="106"/>
        <end position="127"/>
    </location>
</feature>
<dbReference type="GO" id="GO:0009897">
    <property type="term" value="C:external side of plasma membrane"/>
    <property type="evidence" value="ECO:0007669"/>
    <property type="project" value="TreeGrafter"/>
</dbReference>
<keyword evidence="8 17" id="KW-0297">G-protein coupled receptor</keyword>
<keyword evidence="6 17" id="KW-0812">Transmembrane</keyword>
<evidence type="ECO:0000256" key="13">
    <source>
        <dbReference type="ARBA" id="ARBA00023224"/>
    </source>
</evidence>
<dbReference type="PRINTS" id="PR00237">
    <property type="entry name" value="GPCRRHODOPSN"/>
</dbReference>
<dbReference type="OrthoDB" id="9946013at2759"/>
<comment type="subcellular location">
    <subcellularLocation>
        <location evidence="1">Cell membrane</location>
        <topology evidence="1">Multi-pass membrane protein</topology>
    </subcellularLocation>
</comment>
<dbReference type="GO" id="GO:0019722">
    <property type="term" value="P:calcium-mediated signaling"/>
    <property type="evidence" value="ECO:0007669"/>
    <property type="project" value="TreeGrafter"/>
</dbReference>
<dbReference type="PROSITE" id="PS00237">
    <property type="entry name" value="G_PROTEIN_RECEP_F1_1"/>
    <property type="match status" value="1"/>
</dbReference>
<feature type="transmembrane region" description="Helical" evidence="18">
    <location>
        <begin position="194"/>
        <end position="217"/>
    </location>
</feature>
<evidence type="ECO:0000256" key="2">
    <source>
        <dbReference type="ARBA" id="ARBA00020033"/>
    </source>
</evidence>
<dbReference type="PROSITE" id="PS50262">
    <property type="entry name" value="G_PROTEIN_RECEP_F1_2"/>
    <property type="match status" value="1"/>
</dbReference>
<evidence type="ECO:0000256" key="6">
    <source>
        <dbReference type="ARBA" id="ARBA00022692"/>
    </source>
</evidence>
<evidence type="ECO:0000256" key="1">
    <source>
        <dbReference type="ARBA" id="ARBA00004651"/>
    </source>
</evidence>
<dbReference type="SUPFAM" id="SSF81321">
    <property type="entry name" value="Family A G protein-coupled receptor-like"/>
    <property type="match status" value="1"/>
</dbReference>
<dbReference type="Pfam" id="PF00001">
    <property type="entry name" value="7tm_1"/>
    <property type="match status" value="1"/>
</dbReference>
<evidence type="ECO:0000256" key="17">
    <source>
        <dbReference type="RuleBase" id="RU000688"/>
    </source>
</evidence>
<keyword evidence="13 17" id="KW-0807">Transducer</keyword>
<comment type="similarity">
    <text evidence="17">Belongs to the G-protein coupled receptor 1 family.</text>
</comment>
<evidence type="ECO:0000256" key="11">
    <source>
        <dbReference type="ARBA" id="ARBA00023170"/>
    </source>
</evidence>
<name>A0A345W5U8_CTEID</name>
<evidence type="ECO:0000256" key="8">
    <source>
        <dbReference type="ARBA" id="ARBA00023040"/>
    </source>
</evidence>
<dbReference type="GO" id="GO:0019957">
    <property type="term" value="F:C-C chemokine binding"/>
    <property type="evidence" value="ECO:0007669"/>
    <property type="project" value="TreeGrafter"/>
</dbReference>
<keyword evidence="4" id="KW-0145">Chemotaxis</keyword>
<dbReference type="EMBL" id="MF807161">
    <property type="protein sequence ID" value="AXJ20715.1"/>
    <property type="molecule type" value="mRNA"/>
</dbReference>
<evidence type="ECO:0000256" key="10">
    <source>
        <dbReference type="ARBA" id="ARBA00023157"/>
    </source>
</evidence>
<keyword evidence="5" id="KW-0597">Phosphoprotein</keyword>
<dbReference type="InterPro" id="IPR000276">
    <property type="entry name" value="GPCR_Rhodpsn"/>
</dbReference>
<dbReference type="CDD" id="cd15178">
    <property type="entry name" value="7tmA_CXCR1_2"/>
    <property type="match status" value="1"/>
</dbReference>
<evidence type="ECO:0000256" key="15">
    <source>
        <dbReference type="ARBA" id="ARBA00033468"/>
    </source>
</evidence>
<evidence type="ECO:0000259" key="19">
    <source>
        <dbReference type="PROSITE" id="PS50262"/>
    </source>
</evidence>
<feature type="domain" description="G-protein coupled receptors family 1 profile" evidence="19">
    <location>
        <begin position="42"/>
        <end position="295"/>
    </location>
</feature>
<dbReference type="InterPro" id="IPR050119">
    <property type="entry name" value="CCR1-9-like"/>
</dbReference>
<keyword evidence="10" id="KW-1015">Disulfide bond</keyword>
<evidence type="ECO:0000256" key="7">
    <source>
        <dbReference type="ARBA" id="ARBA00022989"/>
    </source>
</evidence>
<evidence type="ECO:0000256" key="3">
    <source>
        <dbReference type="ARBA" id="ARBA00022475"/>
    </source>
</evidence>
<dbReference type="PANTHER" id="PTHR10489">
    <property type="entry name" value="CELL ADHESION MOLECULE"/>
    <property type="match status" value="1"/>
</dbReference>
<evidence type="ECO:0000256" key="16">
    <source>
        <dbReference type="ARBA" id="ARBA00034130"/>
    </source>
</evidence>
<feature type="transmembrane region" description="Helical" evidence="18">
    <location>
        <begin position="229"/>
        <end position="248"/>
    </location>
</feature>
<keyword evidence="7 18" id="KW-1133">Transmembrane helix</keyword>
<evidence type="ECO:0000256" key="14">
    <source>
        <dbReference type="ARBA" id="ARBA00025505"/>
    </source>
</evidence>
<feature type="transmembrane region" description="Helical" evidence="18">
    <location>
        <begin position="275"/>
        <end position="298"/>
    </location>
</feature>
<reference evidence="20" key="1">
    <citation type="journal article" date="2018" name="Dev. Comp. Immunol.">
        <title>A systematic investigation on the composition, evolution and expression characteristics of chemokine superfamily in grass carp Ctenopharyngodon idella.</title>
        <authorList>
            <person name="Liao Z."/>
            <person name="Wan Q."/>
            <person name="Xiao X."/>
            <person name="Ji J."/>
            <person name="Su J."/>
        </authorList>
    </citation>
    <scope>NUCLEOTIDE SEQUENCE</scope>
</reference>
<evidence type="ECO:0000256" key="5">
    <source>
        <dbReference type="ARBA" id="ARBA00022553"/>
    </source>
</evidence>
<evidence type="ECO:0000313" key="20">
    <source>
        <dbReference type="EMBL" id="AXJ20715.1"/>
    </source>
</evidence>
<sequence length="342" mass="38968">MEVTTDYMYPELITPCPNTTQHLNGTVLVLVYIIVFCLSLLGNTVVIFVVYFMENRRTSTDVYLMHLAIADLLFSLTLPFWASYIHAGRWIFGTVMCKLLSGMQEATFYCCVFLLACISVDRYMAIVKATQFLNQKRHLVGIVCALVWLCAFLLSIPVIVNRDAFTPEGMEYAMTCHDNVTAENMDNWRVSLRILRHTLGFFIPLAVMLFCYGFTVCKLCHSRNSQKQKAMRVILCVVLAFVICWLPNNITEFIDNLMRAGGVMETCQMRDRIDVALYVTQAMAFTHCAINPILYAFIGKKFRNQLLTSLFKKGLLGRDVMSRYRVGSVYSSVSSRHTSVTL</sequence>
<feature type="transmembrane region" description="Helical" evidence="18">
    <location>
        <begin position="27"/>
        <end position="52"/>
    </location>
</feature>
<evidence type="ECO:0000256" key="9">
    <source>
        <dbReference type="ARBA" id="ARBA00023136"/>
    </source>
</evidence>
<feature type="transmembrane region" description="Helical" evidence="18">
    <location>
        <begin position="139"/>
        <end position="160"/>
    </location>
</feature>
<dbReference type="GO" id="GO:0007204">
    <property type="term" value="P:positive regulation of cytosolic calcium ion concentration"/>
    <property type="evidence" value="ECO:0007669"/>
    <property type="project" value="TreeGrafter"/>
</dbReference>
<dbReference type="PANTHER" id="PTHR10489:SF689">
    <property type="entry name" value="C-X-C CHEMOKINE RECEPTOR TYPE 2"/>
    <property type="match status" value="1"/>
</dbReference>
<dbReference type="RefSeq" id="XP_051762429.1">
    <property type="nucleotide sequence ID" value="XM_051906469.1"/>
</dbReference>
<dbReference type="GeneID" id="127519057"/>
<protein>
    <recommendedName>
        <fullName evidence="2">C-X-C chemokine receptor type 2</fullName>
    </recommendedName>
    <alternativeName>
        <fullName evidence="15">High affinity interleukin-8 receptor B</fullName>
    </alternativeName>
</protein>
<dbReference type="AlphaFoldDB" id="A0A345W5U8"/>
<comment type="function">
    <text evidence="14">Receptor for interleukin-8 which is a powerful neutrophil chemotactic factor. Binding of IL-8 to the receptor causes activation of neutrophils. This response is mediated via a G-protein that activates a phosphatidylinositol-calcium second messenger system. Binds to IL-8 with high affinity. Also binds with high affinity to CXCL3, GRO/MGSA and NAP-2.</text>
</comment>
<dbReference type="Gene3D" id="1.20.1070.10">
    <property type="entry name" value="Rhodopsin 7-helix transmembrane proteins"/>
    <property type="match status" value="1"/>
</dbReference>
<dbReference type="GO" id="GO:0006955">
    <property type="term" value="P:immune response"/>
    <property type="evidence" value="ECO:0007669"/>
    <property type="project" value="TreeGrafter"/>
</dbReference>
<dbReference type="GO" id="GO:0030593">
    <property type="term" value="P:neutrophil chemotaxis"/>
    <property type="evidence" value="ECO:0007669"/>
    <property type="project" value="TreeGrafter"/>
</dbReference>
<keyword evidence="12" id="KW-0325">Glycoprotein</keyword>
<keyword evidence="11 17" id="KW-0675">Receptor</keyword>
<keyword evidence="9 18" id="KW-0472">Membrane</keyword>
<feature type="transmembrane region" description="Helical" evidence="18">
    <location>
        <begin position="64"/>
        <end position="86"/>
    </location>
</feature>
<keyword evidence="3" id="KW-1003">Cell membrane</keyword>
<dbReference type="GO" id="GO:0016494">
    <property type="term" value="F:C-X-C chemokine receptor activity"/>
    <property type="evidence" value="ECO:0007669"/>
    <property type="project" value="InterPro"/>
</dbReference>
<dbReference type="PRINTS" id="PR00427">
    <property type="entry name" value="INTRLEUKIN8R"/>
</dbReference>
<comment type="subunit">
    <text evidence="16">Interacts with IL8. Interacts with GNAI2.</text>
</comment>
<dbReference type="InterPro" id="IPR017452">
    <property type="entry name" value="GPCR_Rhodpsn_7TM"/>
</dbReference>
<evidence type="ECO:0000256" key="4">
    <source>
        <dbReference type="ARBA" id="ARBA00022500"/>
    </source>
</evidence>
<gene>
    <name evidence="20" type="primary">CXCR2</name>
</gene>
<dbReference type="InterPro" id="IPR000174">
    <property type="entry name" value="Chemokine_CXCR_1/2"/>
</dbReference>